<keyword evidence="1" id="KW-0732">Signal</keyword>
<evidence type="ECO:0000313" key="2">
    <source>
        <dbReference type="EMBL" id="AUM10937.1"/>
    </source>
</evidence>
<dbReference type="KEGG" id="kak:Kalk_00105"/>
<name>A0A2K9LFD3_9GAMM</name>
<reference evidence="3" key="1">
    <citation type="submission" date="2017-08" db="EMBL/GenBank/DDBJ databases">
        <title>Direct submision.</title>
        <authorList>
            <person name="Kim S.-J."/>
            <person name="Rhee S.-K."/>
        </authorList>
    </citation>
    <scope>NUCLEOTIDE SEQUENCE [LARGE SCALE GENOMIC DNA]</scope>
    <source>
        <strain evidence="3">GI5</strain>
    </source>
</reference>
<accession>A0A2K9LFD3</accession>
<keyword evidence="3" id="KW-1185">Reference proteome</keyword>
<feature type="chain" id="PRO_5014998557" description="Cytochrome c domain-containing protein" evidence="1">
    <location>
        <begin position="23"/>
        <end position="372"/>
    </location>
</feature>
<evidence type="ECO:0008006" key="4">
    <source>
        <dbReference type="Google" id="ProtNLM"/>
    </source>
</evidence>
<dbReference type="EMBL" id="CP022684">
    <property type="protein sequence ID" value="AUM10937.1"/>
    <property type="molecule type" value="Genomic_DNA"/>
</dbReference>
<dbReference type="OrthoDB" id="5291826at2"/>
<evidence type="ECO:0000256" key="1">
    <source>
        <dbReference type="SAM" id="SignalP"/>
    </source>
</evidence>
<evidence type="ECO:0000313" key="3">
    <source>
        <dbReference type="Proteomes" id="UP000235116"/>
    </source>
</evidence>
<sequence length="372" mass="42393">MRPLSLILFYSFFALCSTHSAAQDINSEMQQASQSLTELMPFIYSDQEFRSPENKQTIVQNIDSLIGIIERTPQLLGDHAVTLEISQQSLLGSLKQAKTLYNTGSYATSQYLLSGVPIICSSCHIQDGQQASLTKNMDRTLFANDYSFAEFNYYLRNYSQAKSAYLAYLKIPATQASRVQAGKTLERLLDISLITAHSSQPALDLLGEALTLPKLDLEVKHTVAKWQQGLRDLNYGQQTLDALEKSIYTTFDEHFTLEHEFIFNEDNRPKAVLWRLQLHKHLRDNPNTQNTARALYLLSILERTLGDQLDISLANMYLKECIRLNVKEYSGKCLNEYENHLYFYYGGSSGEHLPDAVLEELNQIKTRYSKSI</sequence>
<dbReference type="AlphaFoldDB" id="A0A2K9LFD3"/>
<organism evidence="2 3">
    <name type="scientific">Ketobacter alkanivorans</name>
    <dbReference type="NCBI Taxonomy" id="1917421"/>
    <lineage>
        <taxon>Bacteria</taxon>
        <taxon>Pseudomonadati</taxon>
        <taxon>Pseudomonadota</taxon>
        <taxon>Gammaproteobacteria</taxon>
        <taxon>Pseudomonadales</taxon>
        <taxon>Ketobacteraceae</taxon>
        <taxon>Ketobacter</taxon>
    </lineage>
</organism>
<dbReference type="RefSeq" id="WP_101892283.1">
    <property type="nucleotide sequence ID" value="NZ_CP022684.1"/>
</dbReference>
<dbReference type="Proteomes" id="UP000235116">
    <property type="component" value="Chromosome"/>
</dbReference>
<feature type="signal peptide" evidence="1">
    <location>
        <begin position="1"/>
        <end position="22"/>
    </location>
</feature>
<protein>
    <recommendedName>
        <fullName evidence="4">Cytochrome c domain-containing protein</fullName>
    </recommendedName>
</protein>
<proteinExistence type="predicted"/>
<gene>
    <name evidence="2" type="ORF">Kalk_00105</name>
</gene>